<feature type="domain" description="Cupin type-1" evidence="9">
    <location>
        <begin position="67"/>
        <end position="215"/>
    </location>
</feature>
<keyword evidence="11" id="KW-1185">Reference proteome</keyword>
<evidence type="ECO:0000256" key="2">
    <source>
        <dbReference type="ARBA" id="ARBA00007456"/>
    </source>
</evidence>
<proteinExistence type="inferred from homology"/>
<dbReference type="PRINTS" id="PR00325">
    <property type="entry name" value="GERMIN"/>
</dbReference>
<reference evidence="10 11" key="1">
    <citation type="submission" date="2024-02" db="EMBL/GenBank/DDBJ databases">
        <title>High-quality chromosome-scale genome assembly of Pensacola bahiagrass (Paspalum notatum Flugge var. saurae).</title>
        <authorList>
            <person name="Vega J.M."/>
            <person name="Podio M."/>
            <person name="Orjuela J."/>
            <person name="Siena L.A."/>
            <person name="Pessino S.C."/>
            <person name="Combes M.C."/>
            <person name="Mariac C."/>
            <person name="Albertini E."/>
            <person name="Pupilli F."/>
            <person name="Ortiz J.P.A."/>
            <person name="Leblanc O."/>
        </authorList>
    </citation>
    <scope>NUCLEOTIDE SEQUENCE [LARGE SCALE GENOMIC DNA]</scope>
    <source>
        <strain evidence="10">R1</strain>
        <tissue evidence="10">Leaf</tissue>
    </source>
</reference>
<comment type="similarity">
    <text evidence="2">Belongs to the germin family.</text>
</comment>
<feature type="signal peptide" evidence="8">
    <location>
        <begin position="1"/>
        <end position="28"/>
    </location>
</feature>
<evidence type="ECO:0000313" key="11">
    <source>
        <dbReference type="Proteomes" id="UP001341281"/>
    </source>
</evidence>
<dbReference type="Pfam" id="PF00190">
    <property type="entry name" value="Cupin_1"/>
    <property type="match status" value="3"/>
</dbReference>
<dbReference type="InterPro" id="IPR006045">
    <property type="entry name" value="Cupin_1"/>
</dbReference>
<evidence type="ECO:0000313" key="10">
    <source>
        <dbReference type="EMBL" id="WVZ77764.1"/>
    </source>
</evidence>
<dbReference type="EMBL" id="CP144749">
    <property type="protein sequence ID" value="WVZ77764.1"/>
    <property type="molecule type" value="Genomic_DNA"/>
</dbReference>
<dbReference type="Gene3D" id="2.60.120.10">
    <property type="entry name" value="Jelly Rolls"/>
    <property type="match status" value="3"/>
</dbReference>
<dbReference type="InterPro" id="IPR014710">
    <property type="entry name" value="RmlC-like_jellyroll"/>
</dbReference>
<accession>A0AAQ3TR17</accession>
<evidence type="ECO:0000256" key="3">
    <source>
        <dbReference type="ARBA" id="ARBA00022523"/>
    </source>
</evidence>
<dbReference type="InterPro" id="IPR001929">
    <property type="entry name" value="Germin"/>
</dbReference>
<evidence type="ECO:0000256" key="8">
    <source>
        <dbReference type="SAM" id="SignalP"/>
    </source>
</evidence>
<gene>
    <name evidence="10" type="ORF">U9M48_025589</name>
</gene>
<keyword evidence="3" id="KW-0052">Apoplast</keyword>
<feature type="domain" description="Cupin type-1" evidence="9">
    <location>
        <begin position="302"/>
        <end position="450"/>
    </location>
</feature>
<sequence>MARSSSGKLVILALLVAAAAVACPLALAYDPSPLQDFCVADTASGVFVNGLACKDPAQVCAADFSHSGLQNAGDTANAFGSKVTLVDVKALSGLNTLGVSMARLDLAPGGLNPPHTHPRATEVLTVVEGEMYVGFIATDGTLFAKVLREGDVFVFPKGLVHFEFNAGSRPAFGIAGLSSQNPGLVRVADSLFGASPAINDQVLAKAFRIDTATVQRIKQQFATNKSELKPTNLPAAMARSSGKVVVLALLVAAAAVASPLALAYDPSPLQDFCVADTASNVFVNGLACKDPAQVCAADFSHSGLQNAGDTANAFGSKVTLVDVKALSGLNTLGVSMARLDLAPGGLNPPHTHPRATEVLTVVEGEMYVGFIATDGTLFAKVLREGDVFVFPKGLVHFEFNAGSRPAFGIAGLSSQNPGLVRVADSLFGASPAINDQVLAKAFRIDTATVQRIKQQLATNKSELKPTNLPAAMARSSGKVVVLALLVAAAAVASPLALAYDPSPLQDFCVADTASNVFVNGLACKDPAQVCAADFSHSGLQNAGDTANAFGSKVTLVDVKALSGLNTLGVSMARLDLAPGGLNPPHTHPRATEVLTVVEGEMYVGFIATDGTLFAKVLREGDVFVFPKGLVHFEFNAGARPAFGIAGLSSQNPGLIRVADSLFGASPAISDQVLAKAFRIDAATVQRIKQQFVTKKDGSLETSIYLLVANCCLILCTVAVSILKALASTWSLMAGLAPKSVSATRMSPGFWLLSPAIPKAGRAPALNSKCTRPLGKTKTSPSLSTLAKSVPSVAMNPTCISPSTTVSTSVARGCVCGGLRPPGARSRRAMDTPRVLSPGRAFTSTSVTLEPNALAVSPAFWRPEWEKSAAETCTGSLHASPFTNTSEAVSATQKSWSGLGS</sequence>
<evidence type="ECO:0000256" key="1">
    <source>
        <dbReference type="ARBA" id="ARBA00004271"/>
    </source>
</evidence>
<dbReference type="AlphaFoldDB" id="A0AAQ3TR17"/>
<organism evidence="10 11">
    <name type="scientific">Paspalum notatum var. saurae</name>
    <dbReference type="NCBI Taxonomy" id="547442"/>
    <lineage>
        <taxon>Eukaryota</taxon>
        <taxon>Viridiplantae</taxon>
        <taxon>Streptophyta</taxon>
        <taxon>Embryophyta</taxon>
        <taxon>Tracheophyta</taxon>
        <taxon>Spermatophyta</taxon>
        <taxon>Magnoliopsida</taxon>
        <taxon>Liliopsida</taxon>
        <taxon>Poales</taxon>
        <taxon>Poaceae</taxon>
        <taxon>PACMAD clade</taxon>
        <taxon>Panicoideae</taxon>
        <taxon>Andropogonodae</taxon>
        <taxon>Paspaleae</taxon>
        <taxon>Paspalinae</taxon>
        <taxon>Paspalum</taxon>
    </lineage>
</organism>
<evidence type="ECO:0000256" key="6">
    <source>
        <dbReference type="ARBA" id="ARBA00023157"/>
    </source>
</evidence>
<dbReference type="InterPro" id="IPR019780">
    <property type="entry name" value="Germin_Mn-BS"/>
</dbReference>
<evidence type="ECO:0000256" key="4">
    <source>
        <dbReference type="ARBA" id="ARBA00022525"/>
    </source>
</evidence>
<keyword evidence="6" id="KW-1015">Disulfide bond</keyword>
<dbReference type="InterPro" id="IPR011051">
    <property type="entry name" value="RmlC_Cupin_sf"/>
</dbReference>
<name>A0AAQ3TR17_PASNO</name>
<evidence type="ECO:0000259" key="9">
    <source>
        <dbReference type="SMART" id="SM00835"/>
    </source>
</evidence>
<dbReference type="FunFam" id="2.60.120.10:FF:000005">
    <property type="entry name" value="Germin-like protein subfamily 1 member 8"/>
    <property type="match status" value="3"/>
</dbReference>
<evidence type="ECO:0000256" key="5">
    <source>
        <dbReference type="ARBA" id="ARBA00022723"/>
    </source>
</evidence>
<feature type="domain" description="Cupin type-1" evidence="9">
    <location>
        <begin position="537"/>
        <end position="685"/>
    </location>
</feature>
<protein>
    <recommendedName>
        <fullName evidence="9">Cupin type-1 domain-containing protein</fullName>
    </recommendedName>
</protein>
<keyword evidence="4" id="KW-0964">Secreted</keyword>
<keyword evidence="7" id="KW-0464">Manganese</keyword>
<dbReference type="PROSITE" id="PS51257">
    <property type="entry name" value="PROKAR_LIPOPROTEIN"/>
    <property type="match status" value="1"/>
</dbReference>
<dbReference type="GO" id="GO:0030145">
    <property type="term" value="F:manganese ion binding"/>
    <property type="evidence" value="ECO:0007669"/>
    <property type="project" value="InterPro"/>
</dbReference>
<evidence type="ECO:0000256" key="7">
    <source>
        <dbReference type="ARBA" id="ARBA00023211"/>
    </source>
</evidence>
<dbReference type="PROSITE" id="PS00725">
    <property type="entry name" value="GERMIN"/>
    <property type="match status" value="3"/>
</dbReference>
<dbReference type="CDD" id="cd02241">
    <property type="entry name" value="cupin_OxOx"/>
    <property type="match status" value="3"/>
</dbReference>
<keyword evidence="5" id="KW-0479">Metal-binding</keyword>
<dbReference type="SMART" id="SM00835">
    <property type="entry name" value="Cupin_1"/>
    <property type="match status" value="3"/>
</dbReference>
<dbReference type="PANTHER" id="PTHR31238">
    <property type="entry name" value="GERMIN-LIKE PROTEIN SUBFAMILY 3 MEMBER 3"/>
    <property type="match status" value="1"/>
</dbReference>
<feature type="chain" id="PRO_5043028111" description="Cupin type-1 domain-containing protein" evidence="8">
    <location>
        <begin position="29"/>
        <end position="900"/>
    </location>
</feature>
<dbReference type="GO" id="GO:0048046">
    <property type="term" value="C:apoplast"/>
    <property type="evidence" value="ECO:0007669"/>
    <property type="project" value="UniProtKB-SubCell"/>
</dbReference>
<dbReference type="Proteomes" id="UP001341281">
    <property type="component" value="Chromosome 05"/>
</dbReference>
<keyword evidence="8" id="KW-0732">Signal</keyword>
<comment type="subcellular location">
    <subcellularLocation>
        <location evidence="1">Secreted</location>
        <location evidence="1">Extracellular space</location>
        <location evidence="1">Apoplast</location>
    </subcellularLocation>
</comment>
<dbReference type="SUPFAM" id="SSF51182">
    <property type="entry name" value="RmlC-like cupins"/>
    <property type="match status" value="3"/>
</dbReference>